<proteinExistence type="predicted"/>
<keyword evidence="1" id="KW-0175">Coiled coil</keyword>
<organism evidence="2 3">
    <name type="scientific">Henriciella mobilis</name>
    <dbReference type="NCBI Taxonomy" id="2305467"/>
    <lineage>
        <taxon>Bacteria</taxon>
        <taxon>Pseudomonadati</taxon>
        <taxon>Pseudomonadota</taxon>
        <taxon>Alphaproteobacteria</taxon>
        <taxon>Hyphomonadales</taxon>
        <taxon>Hyphomonadaceae</taxon>
        <taxon>Henriciella</taxon>
    </lineage>
</organism>
<dbReference type="RefSeq" id="WP_119376106.1">
    <property type="nucleotide sequence ID" value="NZ_QWFX01000007.1"/>
</dbReference>
<evidence type="ECO:0000313" key="3">
    <source>
        <dbReference type="Proteomes" id="UP000266385"/>
    </source>
</evidence>
<gene>
    <name evidence="2" type="ORF">D1223_08955</name>
</gene>
<feature type="coiled-coil region" evidence="1">
    <location>
        <begin position="35"/>
        <end position="62"/>
    </location>
</feature>
<dbReference type="EMBL" id="QWFX01000007">
    <property type="protein sequence ID" value="RIJ29820.1"/>
    <property type="molecule type" value="Genomic_DNA"/>
</dbReference>
<name>A0A399RE60_9PROT</name>
<reference evidence="2 3" key="1">
    <citation type="submission" date="2018-08" db="EMBL/GenBank/DDBJ databases">
        <title>Henriciella mobilis sp. nov., isolated from seawater.</title>
        <authorList>
            <person name="Cheng H."/>
            <person name="Wu Y.-H."/>
            <person name="Xu X.-W."/>
            <person name="Guo L.-L."/>
        </authorList>
    </citation>
    <scope>NUCLEOTIDE SEQUENCE [LARGE SCALE GENOMIC DNA]</scope>
    <source>
        <strain evidence="2 3">JN25</strain>
    </source>
</reference>
<comment type="caution">
    <text evidence="2">The sequence shown here is derived from an EMBL/GenBank/DDBJ whole genome shotgun (WGS) entry which is preliminary data.</text>
</comment>
<dbReference type="Proteomes" id="UP000266385">
    <property type="component" value="Unassembled WGS sequence"/>
</dbReference>
<protein>
    <submittedName>
        <fullName evidence="2">Uncharacterized protein</fullName>
    </submittedName>
</protein>
<accession>A0A399RE60</accession>
<evidence type="ECO:0000256" key="1">
    <source>
        <dbReference type="SAM" id="Coils"/>
    </source>
</evidence>
<sequence>MDELDPIRALVVEAMAELEQALVAGLPAQAPASGKREIALSLAALRERIENAVRKIEKAESLLSAVR</sequence>
<keyword evidence="3" id="KW-1185">Reference proteome</keyword>
<dbReference type="AlphaFoldDB" id="A0A399RE60"/>
<dbReference type="OrthoDB" id="9859624at2"/>
<evidence type="ECO:0000313" key="2">
    <source>
        <dbReference type="EMBL" id="RIJ29820.1"/>
    </source>
</evidence>